<feature type="transmembrane region" description="Helical" evidence="1">
    <location>
        <begin position="74"/>
        <end position="94"/>
    </location>
</feature>
<dbReference type="Pfam" id="PF00563">
    <property type="entry name" value="EAL"/>
    <property type="match status" value="1"/>
</dbReference>
<dbReference type="InterPro" id="IPR000160">
    <property type="entry name" value="GGDEF_dom"/>
</dbReference>
<dbReference type="PANTHER" id="PTHR44757">
    <property type="entry name" value="DIGUANYLATE CYCLASE DGCP"/>
    <property type="match status" value="1"/>
</dbReference>
<geneLocation type="plasmid" evidence="4 5">
    <name>unnamed1</name>
</geneLocation>
<dbReference type="Pfam" id="PF00990">
    <property type="entry name" value="GGDEF"/>
    <property type="match status" value="1"/>
</dbReference>
<dbReference type="AlphaFoldDB" id="A0A4V1E191"/>
<dbReference type="Gene3D" id="3.20.20.450">
    <property type="entry name" value="EAL domain"/>
    <property type="match status" value="1"/>
</dbReference>
<dbReference type="InterPro" id="IPR029787">
    <property type="entry name" value="Nucleotide_cyclase"/>
</dbReference>
<feature type="transmembrane region" description="Helical" evidence="1">
    <location>
        <begin position="167"/>
        <end position="185"/>
    </location>
</feature>
<feature type="transmembrane region" description="Helical" evidence="1">
    <location>
        <begin position="191"/>
        <end position="210"/>
    </location>
</feature>
<accession>A0A4V1E191</accession>
<dbReference type="PROSITE" id="PS50887">
    <property type="entry name" value="GGDEF"/>
    <property type="match status" value="1"/>
</dbReference>
<organism evidence="4 5">
    <name type="scientific">Pseudorhodobacter turbinis</name>
    <dbReference type="NCBI Taxonomy" id="2500533"/>
    <lineage>
        <taxon>Bacteria</taxon>
        <taxon>Pseudomonadati</taxon>
        <taxon>Pseudomonadota</taxon>
        <taxon>Alphaproteobacteria</taxon>
        <taxon>Rhodobacterales</taxon>
        <taxon>Paracoccaceae</taxon>
        <taxon>Pseudorhodobacter</taxon>
    </lineage>
</organism>
<evidence type="ECO:0000259" key="2">
    <source>
        <dbReference type="PROSITE" id="PS50883"/>
    </source>
</evidence>
<dbReference type="Gene3D" id="3.30.70.270">
    <property type="match status" value="1"/>
</dbReference>
<dbReference type="PROSITE" id="PS50883">
    <property type="entry name" value="EAL"/>
    <property type="match status" value="1"/>
</dbReference>
<dbReference type="CDD" id="cd01949">
    <property type="entry name" value="GGDEF"/>
    <property type="match status" value="1"/>
</dbReference>
<feature type="domain" description="GGDEF" evidence="3">
    <location>
        <begin position="391"/>
        <end position="523"/>
    </location>
</feature>
<dbReference type="PANTHER" id="PTHR44757:SF2">
    <property type="entry name" value="BIOFILM ARCHITECTURE MAINTENANCE PROTEIN MBAA"/>
    <property type="match status" value="1"/>
</dbReference>
<keyword evidence="1" id="KW-0812">Transmembrane</keyword>
<evidence type="ECO:0000313" key="4">
    <source>
        <dbReference type="EMBL" id="QCO57314.1"/>
    </source>
</evidence>
<dbReference type="InterPro" id="IPR043128">
    <property type="entry name" value="Rev_trsase/Diguanyl_cyclase"/>
</dbReference>
<gene>
    <name evidence="4" type="ORF">EOK75_16370</name>
</gene>
<dbReference type="RefSeq" id="WP_137195113.1">
    <property type="nucleotide sequence ID" value="NZ_CP039965.1"/>
</dbReference>
<dbReference type="InterPro" id="IPR035919">
    <property type="entry name" value="EAL_sf"/>
</dbReference>
<sequence length="796" mass="87055">MIFASLIGRLSDRFTSHLIARRMRVAGVVNVNETDIGAIRQAQIRAVLSISTIMMAANIVNSSALLLIEVELGSLHFSTLMWAAIIFFFAAQNFRAARHFLRAPLRPTSSERGTGKIVITSVLLALFWCYPMLALLDEASLVEFAFISTMTAGMIAGGALSLYPVPLAAVSYTGILLAAALYAVLGGVTGHILPFMTIIIAFAVIILMAIHRHNGIFFLELAARIEAERQRDMTNLLLDTYHGEGGQYLWRATTNFDLITDAAPLLQMIGLKASVGQKTNLFDLLEIAGFSLPAADDGVQVPTADTLADLGGTGITIRKDGRVLKVAARQFGGSQLQASGYLGYVKDITAETLAAEERERLAMLDSWTDLLNYREFSKRGERMISRAAPGAYNLYLFIDADDLKTVNDQHGHAAGDQLILTISRQLTKTLPENALIARKGGDEFLALMQCRDAVHGETIVLELLRVLRSSFQFGKSDIAYSCCIGASISHSGQSGLAQMELEADRALYNAKSTGKRRARFYDAKIGAEIGRNRRLAMDLLTAIETNSLDVHYQPINGGPADAVLGAEALLRWTHPEFGAIPPLEILTLAREIGVSDQINELVLRKAAAVAANWPKDTFISVNLNASDLKTHGLADSILTLIRNQGLTPDRLWLEVTEAEALVDCEKVRANIVRLRAEGIVMAIDDFGTGYSSFSTFDQHDFDVIKIDRSLVAQSRTSVNSRIFLRSIHDLASANGCRVVAEGIETAEEMDAIRTIGFEFTQGFLFSRPMKASQITRLFTHDCSLQVSSDKPRPQIL</sequence>
<dbReference type="Proteomes" id="UP000298631">
    <property type="component" value="Plasmid unnamed1"/>
</dbReference>
<dbReference type="SMART" id="SM00267">
    <property type="entry name" value="GGDEF"/>
    <property type="match status" value="1"/>
</dbReference>
<dbReference type="SUPFAM" id="SSF141868">
    <property type="entry name" value="EAL domain-like"/>
    <property type="match status" value="1"/>
</dbReference>
<dbReference type="SUPFAM" id="SSF55073">
    <property type="entry name" value="Nucleotide cyclase"/>
    <property type="match status" value="1"/>
</dbReference>
<feature type="domain" description="EAL" evidence="2">
    <location>
        <begin position="532"/>
        <end position="782"/>
    </location>
</feature>
<proteinExistence type="predicted"/>
<dbReference type="InterPro" id="IPR001633">
    <property type="entry name" value="EAL_dom"/>
</dbReference>
<keyword evidence="4" id="KW-0614">Plasmid</keyword>
<dbReference type="SMART" id="SM00052">
    <property type="entry name" value="EAL"/>
    <property type="match status" value="1"/>
</dbReference>
<name>A0A4V1E191_9RHOB</name>
<feature type="transmembrane region" description="Helical" evidence="1">
    <location>
        <begin position="46"/>
        <end position="68"/>
    </location>
</feature>
<reference evidence="4 5" key="1">
    <citation type="submission" date="2019-05" db="EMBL/GenBank/DDBJ databases">
        <title>Pseudorhodobacter turbinis sp. nov., isolated from the gut of the Korean turban shell.</title>
        <authorList>
            <person name="Jeong Y.-S."/>
            <person name="Kang W.-R."/>
            <person name="Bae J.-W."/>
        </authorList>
    </citation>
    <scope>NUCLEOTIDE SEQUENCE [LARGE SCALE GENOMIC DNA]</scope>
    <source>
        <strain evidence="4 5">S12M18</strain>
        <plasmid evidence="4 5">unnamed1</plasmid>
    </source>
</reference>
<keyword evidence="5" id="KW-1185">Reference proteome</keyword>
<feature type="transmembrane region" description="Helical" evidence="1">
    <location>
        <begin position="115"/>
        <end position="133"/>
    </location>
</feature>
<dbReference type="KEGG" id="pseb:EOK75_16370"/>
<evidence type="ECO:0000256" key="1">
    <source>
        <dbReference type="SAM" id="Phobius"/>
    </source>
</evidence>
<dbReference type="NCBIfam" id="TIGR00254">
    <property type="entry name" value="GGDEF"/>
    <property type="match status" value="1"/>
</dbReference>
<dbReference type="InterPro" id="IPR052155">
    <property type="entry name" value="Biofilm_reg_signaling"/>
</dbReference>
<evidence type="ECO:0000313" key="5">
    <source>
        <dbReference type="Proteomes" id="UP000298631"/>
    </source>
</evidence>
<protein>
    <submittedName>
        <fullName evidence="4">GGDEF and EAL domain-containing protein</fullName>
    </submittedName>
</protein>
<dbReference type="EMBL" id="CP039965">
    <property type="protein sequence ID" value="QCO57314.1"/>
    <property type="molecule type" value="Genomic_DNA"/>
</dbReference>
<dbReference type="CDD" id="cd01948">
    <property type="entry name" value="EAL"/>
    <property type="match status" value="1"/>
</dbReference>
<keyword evidence="1" id="KW-1133">Transmembrane helix</keyword>
<keyword evidence="1" id="KW-0472">Membrane</keyword>
<evidence type="ECO:0000259" key="3">
    <source>
        <dbReference type="PROSITE" id="PS50887"/>
    </source>
</evidence>
<dbReference type="OrthoDB" id="9814202at2"/>